<dbReference type="Gene3D" id="3.40.50.970">
    <property type="match status" value="1"/>
</dbReference>
<keyword evidence="3" id="KW-1185">Reference proteome</keyword>
<dbReference type="CDD" id="cd07033">
    <property type="entry name" value="TPP_PYR_DXS_TK_like"/>
    <property type="match status" value="1"/>
</dbReference>
<dbReference type="InterPro" id="IPR005475">
    <property type="entry name" value="Transketolase-like_Pyr-bd"/>
</dbReference>
<dbReference type="EMBL" id="JACHMH010000001">
    <property type="protein sequence ID" value="MBB4681714.1"/>
    <property type="molecule type" value="Genomic_DNA"/>
</dbReference>
<comment type="caution">
    <text evidence="2">The sequence shown here is derived from an EMBL/GenBank/DDBJ whole genome shotgun (WGS) entry which is preliminary data.</text>
</comment>
<reference evidence="2 3" key="1">
    <citation type="submission" date="2020-08" db="EMBL/GenBank/DDBJ databases">
        <title>Sequencing the genomes of 1000 actinobacteria strains.</title>
        <authorList>
            <person name="Klenk H.-P."/>
        </authorList>
    </citation>
    <scope>NUCLEOTIDE SEQUENCE [LARGE SCALE GENOMIC DNA]</scope>
    <source>
        <strain evidence="2 3">DSM 44230</strain>
    </source>
</reference>
<dbReference type="AlphaFoldDB" id="A0A7W7G011"/>
<dbReference type="PANTHER" id="PTHR43825">
    <property type="entry name" value="PYRUVATE DEHYDROGENASE E1 COMPONENT"/>
    <property type="match status" value="1"/>
</dbReference>
<dbReference type="EC" id="2.2.1.1" evidence="2"/>
<dbReference type="Proteomes" id="UP000533598">
    <property type="component" value="Unassembled WGS sequence"/>
</dbReference>
<dbReference type="SUPFAM" id="SSF52518">
    <property type="entry name" value="Thiamin diphosphate-binding fold (THDP-binding)"/>
    <property type="match status" value="1"/>
</dbReference>
<dbReference type="InterPro" id="IPR009014">
    <property type="entry name" value="Transketo_C/PFOR_II"/>
</dbReference>
<accession>A0A7W7G011</accession>
<evidence type="ECO:0000313" key="3">
    <source>
        <dbReference type="Proteomes" id="UP000533598"/>
    </source>
</evidence>
<gene>
    <name evidence="2" type="ORF">HNR67_007832</name>
</gene>
<dbReference type="Pfam" id="PF02779">
    <property type="entry name" value="Transket_pyr"/>
    <property type="match status" value="1"/>
</dbReference>
<sequence length="295" mass="31501">MREVFANTVTAAMDTDPRIAVVLAEISRDAFAPAARRHPDRVINVGIREQLMVSVGGGLALAGMRPVVHTYGPFLVERPFEQIKLDLGHQDVGALLVSIGGSYDDPVWGRTHQVPGDVALFDTLPGWTVHSPGHPAELPALLEPALAGDDLVYLRLSTRANARPYAEGPGFTTLRRGRRGVVLAVGTTADAVLAATEGQDVTVLYAATVRPFDGAGLRAAVEQLDRPDVVLVEPYLRGTSALPVADALRRQPHRLLSLGVSRDSEVRAYGTPEQHDVVHGLDAGGIAKAVREFLG</sequence>
<dbReference type="RefSeq" id="WP_246492699.1">
    <property type="nucleotide sequence ID" value="NZ_BAAAUI010000014.1"/>
</dbReference>
<evidence type="ECO:0000313" key="2">
    <source>
        <dbReference type="EMBL" id="MBB4681714.1"/>
    </source>
</evidence>
<dbReference type="SUPFAM" id="SSF52922">
    <property type="entry name" value="TK C-terminal domain-like"/>
    <property type="match status" value="1"/>
</dbReference>
<keyword evidence="2" id="KW-0808">Transferase</keyword>
<evidence type="ECO:0000259" key="1">
    <source>
        <dbReference type="SMART" id="SM00861"/>
    </source>
</evidence>
<dbReference type="InterPro" id="IPR051157">
    <property type="entry name" value="PDH/Transketolase"/>
</dbReference>
<protein>
    <submittedName>
        <fullName evidence="2">Transketolase</fullName>
        <ecNumber evidence="2">2.2.1.1</ecNumber>
    </submittedName>
</protein>
<organism evidence="2 3">
    <name type="scientific">Crossiella cryophila</name>
    <dbReference type="NCBI Taxonomy" id="43355"/>
    <lineage>
        <taxon>Bacteria</taxon>
        <taxon>Bacillati</taxon>
        <taxon>Actinomycetota</taxon>
        <taxon>Actinomycetes</taxon>
        <taxon>Pseudonocardiales</taxon>
        <taxon>Pseudonocardiaceae</taxon>
        <taxon>Crossiella</taxon>
    </lineage>
</organism>
<name>A0A7W7G011_9PSEU</name>
<dbReference type="PANTHER" id="PTHR43825:SF1">
    <property type="entry name" value="TRANSKETOLASE-LIKE PYRIMIDINE-BINDING DOMAIN-CONTAINING PROTEIN"/>
    <property type="match status" value="1"/>
</dbReference>
<dbReference type="GO" id="GO:0004802">
    <property type="term" value="F:transketolase activity"/>
    <property type="evidence" value="ECO:0007669"/>
    <property type="project" value="UniProtKB-EC"/>
</dbReference>
<proteinExistence type="predicted"/>
<dbReference type="SMART" id="SM00861">
    <property type="entry name" value="Transket_pyr"/>
    <property type="match status" value="1"/>
</dbReference>
<dbReference type="Gene3D" id="3.40.50.920">
    <property type="match status" value="1"/>
</dbReference>
<feature type="domain" description="Transketolase-like pyrimidine-binding" evidence="1">
    <location>
        <begin position="1"/>
        <end position="164"/>
    </location>
</feature>
<dbReference type="InterPro" id="IPR029061">
    <property type="entry name" value="THDP-binding"/>
</dbReference>
<dbReference type="GO" id="GO:0000287">
    <property type="term" value="F:magnesium ion binding"/>
    <property type="evidence" value="ECO:0007669"/>
    <property type="project" value="UniProtKB-ARBA"/>
</dbReference>